<evidence type="ECO:0000256" key="13">
    <source>
        <dbReference type="ARBA" id="ARBA00022989"/>
    </source>
</evidence>
<feature type="domain" description="Disintegrin" evidence="26">
    <location>
        <begin position="403"/>
        <end position="489"/>
    </location>
</feature>
<keyword evidence="21" id="KW-0245">EGF-like domain</keyword>
<feature type="disulfide bond" evidence="22">
    <location>
        <begin position="2501"/>
        <end position="2506"/>
    </location>
</feature>
<evidence type="ECO:0000256" key="7">
    <source>
        <dbReference type="ARBA" id="ARBA00022656"/>
    </source>
</evidence>
<evidence type="ECO:0000256" key="23">
    <source>
        <dbReference type="SAM" id="Phobius"/>
    </source>
</evidence>
<dbReference type="SMART" id="SM00050">
    <property type="entry name" value="DISIN"/>
    <property type="match status" value="4"/>
</dbReference>
<name>V8PF09_OPHHA</name>
<feature type="transmembrane region" description="Helical" evidence="23">
    <location>
        <begin position="2831"/>
        <end position="2849"/>
    </location>
</feature>
<comment type="subcellular location">
    <subcellularLocation>
        <location evidence="2">Membrane</location>
        <topology evidence="2">Single-pass type I membrane protein</topology>
    </subcellularLocation>
    <subcellularLocation>
        <location evidence="3">Secreted</location>
    </subcellularLocation>
</comment>
<dbReference type="InterPro" id="IPR001762">
    <property type="entry name" value="Disintegrin_dom"/>
</dbReference>
<evidence type="ECO:0000256" key="5">
    <source>
        <dbReference type="ARBA" id="ARBA00011245"/>
    </source>
</evidence>
<keyword evidence="28" id="KW-0401">Integrin</keyword>
<evidence type="ECO:0000256" key="8">
    <source>
        <dbReference type="ARBA" id="ARBA00022670"/>
    </source>
</evidence>
<feature type="disulfide bond" evidence="21">
    <location>
        <begin position="1776"/>
        <end position="1785"/>
    </location>
</feature>
<evidence type="ECO:0000256" key="11">
    <source>
        <dbReference type="ARBA" id="ARBA00022801"/>
    </source>
</evidence>
<dbReference type="SMART" id="SM00181">
    <property type="entry name" value="EGF"/>
    <property type="match status" value="4"/>
</dbReference>
<evidence type="ECO:0000256" key="2">
    <source>
        <dbReference type="ARBA" id="ARBA00004479"/>
    </source>
</evidence>
<feature type="disulfide bond" evidence="20">
    <location>
        <begin position="1587"/>
        <end position="1607"/>
    </location>
</feature>
<feature type="disulfide bond" evidence="22">
    <location>
        <begin position="1483"/>
        <end position="1488"/>
    </location>
</feature>
<dbReference type="InterPro" id="IPR036436">
    <property type="entry name" value="Disintegrin_dom_sf"/>
</dbReference>
<evidence type="ECO:0000256" key="22">
    <source>
        <dbReference type="PROSITE-ProRule" id="PRU00276"/>
    </source>
</evidence>
<dbReference type="Gene3D" id="3.40.390.10">
    <property type="entry name" value="Collagenase (Catalytic Domain)"/>
    <property type="match status" value="4"/>
</dbReference>
<feature type="binding site" evidence="22">
    <location>
        <position position="337"/>
    </location>
    <ligand>
        <name>Zn(2+)</name>
        <dbReference type="ChEBI" id="CHEBI:29105"/>
        <note>catalytic</note>
    </ligand>
</feature>
<dbReference type="CDD" id="cd04269">
    <property type="entry name" value="ZnMc_adamalysin_II_like"/>
    <property type="match status" value="4"/>
</dbReference>
<feature type="binding site" evidence="22">
    <location>
        <position position="347"/>
    </location>
    <ligand>
        <name>Zn(2+)</name>
        <dbReference type="ChEBI" id="CHEBI:29105"/>
        <note>catalytic</note>
    </ligand>
</feature>
<dbReference type="PROSITE" id="PS00427">
    <property type="entry name" value="DISINTEGRIN_1"/>
    <property type="match status" value="4"/>
</dbReference>
<comment type="cofactor">
    <cofactor evidence="1">
        <name>Zn(2+)</name>
        <dbReference type="ChEBI" id="CHEBI:29105"/>
    </cofactor>
</comment>
<gene>
    <name evidence="28" type="primary">ADAM20</name>
    <name evidence="28" type="ORF">L345_01232</name>
</gene>
<feature type="domain" description="EGF-like" evidence="25">
    <location>
        <begin position="2771"/>
        <end position="2804"/>
    </location>
</feature>
<dbReference type="GO" id="GO:0004222">
    <property type="term" value="F:metalloendopeptidase activity"/>
    <property type="evidence" value="ECO:0007669"/>
    <property type="project" value="InterPro"/>
</dbReference>
<feature type="binding site" evidence="22">
    <location>
        <position position="790"/>
    </location>
    <ligand>
        <name>Zn(2+)</name>
        <dbReference type="ChEBI" id="CHEBI:29105"/>
        <note>catalytic</note>
    </ligand>
</feature>
<feature type="disulfide bond" evidence="20">
    <location>
        <begin position="907"/>
        <end position="927"/>
    </location>
</feature>
<evidence type="ECO:0000256" key="21">
    <source>
        <dbReference type="PROSITE-ProRule" id="PRU00076"/>
    </source>
</evidence>
<feature type="binding site" evidence="22">
    <location>
        <position position="1466"/>
    </location>
    <ligand>
        <name>Zn(2+)</name>
        <dbReference type="ChEBI" id="CHEBI:29105"/>
        <note>catalytic</note>
    </ligand>
</feature>
<dbReference type="GO" id="GO:0008270">
    <property type="term" value="F:zinc ion binding"/>
    <property type="evidence" value="ECO:0007669"/>
    <property type="project" value="UniProtKB-ARBA"/>
</dbReference>
<feature type="non-terminal residue" evidence="28">
    <location>
        <position position="1"/>
    </location>
</feature>
<feature type="disulfide bond" evidence="21">
    <location>
        <begin position="1096"/>
        <end position="1105"/>
    </location>
</feature>
<feature type="signal peptide" evidence="24">
    <location>
        <begin position="1"/>
        <end position="22"/>
    </location>
</feature>
<reference evidence="28 29" key="1">
    <citation type="journal article" date="2013" name="Proc. Natl. Acad. Sci. U.S.A.">
        <title>The king cobra genome reveals dynamic gene evolution and adaptation in the snake venom system.</title>
        <authorList>
            <person name="Vonk F.J."/>
            <person name="Casewell N.R."/>
            <person name="Henkel C.V."/>
            <person name="Heimberg A.M."/>
            <person name="Jansen H.J."/>
            <person name="McCleary R.J."/>
            <person name="Kerkkamp H.M."/>
            <person name="Vos R.A."/>
            <person name="Guerreiro I."/>
            <person name="Calvete J.J."/>
            <person name="Wuster W."/>
            <person name="Woods A.E."/>
            <person name="Logan J.M."/>
            <person name="Harrison R.A."/>
            <person name="Castoe T.A."/>
            <person name="de Koning A.P."/>
            <person name="Pollock D.D."/>
            <person name="Yandell M."/>
            <person name="Calderon D."/>
            <person name="Renjifo C."/>
            <person name="Currier R.B."/>
            <person name="Salgado D."/>
            <person name="Pla D."/>
            <person name="Sanz L."/>
            <person name="Hyder A.S."/>
            <person name="Ribeiro J.M."/>
            <person name="Arntzen J.W."/>
            <person name="van den Thillart G.E."/>
            <person name="Boetzer M."/>
            <person name="Pirovano W."/>
            <person name="Dirks R.P."/>
            <person name="Spaink H.P."/>
            <person name="Duboule D."/>
            <person name="McGlinn E."/>
            <person name="Kini R.M."/>
            <person name="Richardson M.K."/>
        </authorList>
    </citation>
    <scope>NUCLEOTIDE SEQUENCE</scope>
    <source>
        <tissue evidence="28">Blood</tissue>
    </source>
</reference>
<evidence type="ECO:0000256" key="3">
    <source>
        <dbReference type="ARBA" id="ARBA00004613"/>
    </source>
</evidence>
<feature type="domain" description="EGF-like" evidence="25">
    <location>
        <begin position="1753"/>
        <end position="1786"/>
    </location>
</feature>
<feature type="domain" description="Disintegrin" evidence="26">
    <location>
        <begin position="1529"/>
        <end position="1615"/>
    </location>
</feature>
<evidence type="ECO:0000256" key="14">
    <source>
        <dbReference type="ARBA" id="ARBA00023049"/>
    </source>
</evidence>
<feature type="disulfide bond" evidence="20">
    <location>
        <begin position="2605"/>
        <end position="2625"/>
    </location>
</feature>
<keyword evidence="19" id="KW-1199">Hemostasis impairing toxin</keyword>
<feature type="active site" evidence="22">
    <location>
        <position position="1467"/>
    </location>
</feature>
<dbReference type="GO" id="GO:0006508">
    <property type="term" value="P:proteolysis"/>
    <property type="evidence" value="ECO:0007669"/>
    <property type="project" value="UniProtKB-KW"/>
</dbReference>
<dbReference type="SUPFAM" id="SSF57552">
    <property type="entry name" value="Blood coagulation inhibitor (disintegrin)"/>
    <property type="match status" value="4"/>
</dbReference>
<evidence type="ECO:0000256" key="10">
    <source>
        <dbReference type="ARBA" id="ARBA00022723"/>
    </source>
</evidence>
<keyword evidence="16" id="KW-0865">Zymogen</keyword>
<feature type="domain" description="Peptidase M12B" evidence="27">
    <location>
        <begin position="2349"/>
        <end position="2539"/>
    </location>
</feature>
<dbReference type="Pfam" id="PF01421">
    <property type="entry name" value="Reprolysin"/>
    <property type="match status" value="4"/>
</dbReference>
<evidence type="ECO:0000259" key="26">
    <source>
        <dbReference type="PROSITE" id="PS50214"/>
    </source>
</evidence>
<comment type="caution">
    <text evidence="28">The sequence shown here is derived from an EMBL/GenBank/DDBJ whole genome shotgun (WGS) entry which is preliminary data.</text>
</comment>
<feature type="disulfide bond" evidence="22">
    <location>
        <begin position="803"/>
        <end position="808"/>
    </location>
</feature>
<comment type="caution">
    <text evidence="21">Lacks conserved residue(s) required for the propagation of feature annotation.</text>
</comment>
<feature type="domain" description="EGF-like" evidence="25">
    <location>
        <begin position="1073"/>
        <end position="1106"/>
    </location>
</feature>
<evidence type="ECO:0000256" key="6">
    <source>
        <dbReference type="ARBA" id="ARBA00022525"/>
    </source>
</evidence>
<feature type="binding site" evidence="22">
    <location>
        <position position="2494"/>
    </location>
    <ligand>
        <name>Zn(2+)</name>
        <dbReference type="ChEBI" id="CHEBI:29105"/>
        <note>catalytic</note>
    </ligand>
</feature>
<keyword evidence="29" id="KW-1185">Reference proteome</keyword>
<keyword evidence="11" id="KW-0378">Hydrolase</keyword>
<feature type="binding site" evidence="22">
    <location>
        <position position="2488"/>
    </location>
    <ligand>
        <name>Zn(2+)</name>
        <dbReference type="ChEBI" id="CHEBI:29105"/>
        <note>catalytic</note>
    </ligand>
</feature>
<feature type="chain" id="PRO_5004771455" evidence="24">
    <location>
        <begin position="23"/>
        <end position="2868"/>
    </location>
</feature>
<feature type="disulfide bond" evidence="21">
    <location>
        <begin position="2123"/>
        <end position="2132"/>
    </location>
</feature>
<dbReference type="InterPro" id="IPR018358">
    <property type="entry name" value="Disintegrin_CS"/>
</dbReference>
<dbReference type="InterPro" id="IPR002870">
    <property type="entry name" value="Peptidase_M12B_N"/>
</dbReference>
<organism evidence="28 29">
    <name type="scientific">Ophiophagus hannah</name>
    <name type="common">King cobra</name>
    <name type="synonym">Naja hannah</name>
    <dbReference type="NCBI Taxonomy" id="8665"/>
    <lineage>
        <taxon>Eukaryota</taxon>
        <taxon>Metazoa</taxon>
        <taxon>Chordata</taxon>
        <taxon>Craniata</taxon>
        <taxon>Vertebrata</taxon>
        <taxon>Euteleostomi</taxon>
        <taxon>Lepidosauria</taxon>
        <taxon>Squamata</taxon>
        <taxon>Bifurcata</taxon>
        <taxon>Unidentata</taxon>
        <taxon>Episquamata</taxon>
        <taxon>Toxicofera</taxon>
        <taxon>Serpentes</taxon>
        <taxon>Colubroidea</taxon>
        <taxon>Elapidae</taxon>
        <taxon>Elapinae</taxon>
        <taxon>Ophiophagus</taxon>
    </lineage>
</organism>
<keyword evidence="24" id="KW-0732">Signal</keyword>
<feature type="binding site" evidence="22">
    <location>
        <position position="2484"/>
    </location>
    <ligand>
        <name>Zn(2+)</name>
        <dbReference type="ChEBI" id="CHEBI:29105"/>
        <note>catalytic</note>
    </ligand>
</feature>
<dbReference type="GO" id="GO:0009897">
    <property type="term" value="C:external side of plasma membrane"/>
    <property type="evidence" value="ECO:0007669"/>
    <property type="project" value="TreeGrafter"/>
</dbReference>
<dbReference type="GO" id="GO:0008584">
    <property type="term" value="P:male gonad development"/>
    <property type="evidence" value="ECO:0007669"/>
    <property type="project" value="TreeGrafter"/>
</dbReference>
<feature type="domain" description="Disintegrin" evidence="26">
    <location>
        <begin position="2547"/>
        <end position="2633"/>
    </location>
</feature>
<accession>V8PF09</accession>
<evidence type="ECO:0000313" key="29">
    <source>
        <dbReference type="Proteomes" id="UP000018936"/>
    </source>
</evidence>
<dbReference type="InterPro" id="IPR024079">
    <property type="entry name" value="MetalloPept_cat_dom_sf"/>
</dbReference>
<feature type="binding site" evidence="22">
    <location>
        <position position="786"/>
    </location>
    <ligand>
        <name>Zn(2+)</name>
        <dbReference type="ChEBI" id="CHEBI:29105"/>
        <note>catalytic</note>
    </ligand>
</feature>
<protein>
    <submittedName>
        <fullName evidence="28">Disintegrin and metalloproteinase domain-containing protein 20</fullName>
    </submittedName>
</protein>
<keyword evidence="10 22" id="KW-0479">Metal-binding</keyword>
<evidence type="ECO:0000313" key="28">
    <source>
        <dbReference type="EMBL" id="ETE72945.1"/>
    </source>
</evidence>
<keyword evidence="12 22" id="KW-0862">Zinc</keyword>
<evidence type="ECO:0000256" key="16">
    <source>
        <dbReference type="ARBA" id="ARBA00023145"/>
    </source>
</evidence>
<evidence type="ECO:0000256" key="9">
    <source>
        <dbReference type="ARBA" id="ARBA00022692"/>
    </source>
</evidence>
<dbReference type="GO" id="GO:1990913">
    <property type="term" value="C:sperm head plasma membrane"/>
    <property type="evidence" value="ECO:0007669"/>
    <property type="project" value="TreeGrafter"/>
</dbReference>
<dbReference type="PROSITE" id="PS50026">
    <property type="entry name" value="EGF_3"/>
    <property type="match status" value="4"/>
</dbReference>
<dbReference type="GO" id="GO:0090729">
    <property type="term" value="F:toxin activity"/>
    <property type="evidence" value="ECO:0007669"/>
    <property type="project" value="UniProtKB-KW"/>
</dbReference>
<feature type="binding site" evidence="22">
    <location>
        <position position="796"/>
    </location>
    <ligand>
        <name>Zn(2+)</name>
        <dbReference type="ChEBI" id="CHEBI:29105"/>
        <note>catalytic</note>
    </ligand>
</feature>
<comment type="subunit">
    <text evidence="5">Monomer.</text>
</comment>
<sequence>MGLGSAKRGFFCLVLASGIFWSQPICHVPPQGFPFISYEVIIPRRMAARRGREPQDLTYLMEIEGKGHVVHLRQKRNFIPKHFPVFTYNEDGDIEVDYPFIRNDCFYYGFVQDEPSSLVTLSSCSGGLRGFLQVGNKLYEIEPLQTSTFQHVVYRLEEKGSDIPIRCGVMGEDKNHQEAMIQNREDIVSKSALRGLWQTYPRYMKIAVVVEHERYVQFGKNETLTARQVLDVVHLADSLYKPLGIHLVVVGLEIWSQKNLIAIAKSIDELLDTFNTWRKTILVQHLRHDVGHLFVYKHFGIKFGLSFVGSVCDPNWASAVEAFITSSLFSFTITFAHQLGHNLGMQHDEKSCTCKQHSCIMAPFQSNTSKFSNCSYTSYSKLMDTTRKQCLLIPPEHEKLYDLKNCGNKVVESGEQCDCGSKFHCESDACCQSNCMLRSGAICAFGKCCADCQLLPAGTVCRERTNMCDLPEYCTGISEWCPEDVYVQDGAPCSDGGYCYHGECSTHSEQCKVIFGKEALVAPLECFKAINSRGDRFGNCGIIPGNMYKKDDCYYHGFVQDRPFSLVTLSICSGGLKGILQLENKTYEIEPVQGSPTFQHVIFHLEEKEHALQMRCGLTQEEQKHQDTMFQNIENVVSKTASKGDWWLRTRYVEIAFVIEHELFLMFARNETVTALQVLDIIHVANSFYEPLSIQLSVAGLEIWSQKNFITISPVIDSTLQDFNDWRRDFLVNHLKSDVGHLFAYKSFEFSLGSAYVGTVCDEWMGSAIISYKTTSLSIISSIFAHELGHNLGMQHDKQYCSCGKTYCIMAPVHEVTDKFSNCSYTDYFLTMNAPCLLSPPDPDRILKIKSCGNKVVDKEEQCDCGSEAQCKLDPCCQSNCTFRSGVSCAFGECCDKCRYLKSGTICRKKTNYCDLPEYCNGTFEWCPEDVYMQDGAPCNNYAYCYRGNCISEDTQCKMIFGFSAKTATDICFREMNAKGDRFGNCGHKHGIYHKCQTKNTLCGRIQCENVQILPSLEEHSTIIQVPLGDKQCWSTDYHSGMKTADIGAVTDGSPCGKDKMCINRKCVRVSLLNYDCNFTKCHNRGVCNNHKHCHCDYGWGPPDCLKKGHGGSIDSGPPRSRKRLTTIAKAGIIGGIIYVLTSAFVLISSLAEIVEERWPPGFRRISYETIIPRKVTPKFAHEEPEHVSYLLQIGGNNLVVHLRQKWGLVPKHFPVFYYGEEGDLQMDQPFIRDDCFYHGFVQDKPSSLVTLSFCSGGLRGILQLENKIYEIEPVEASAIFQHVVYSLEEEQGSISMRCGLTKEEEWYQKAIMPKMENLQDRSASKWWPHTRHAEIAFVIDYERYLKFNRNKTLVAMSVIDILHMANSLYEPLSVKLSLAGLEIWTQRNPINLKWDIHNTLISFTDWRRQSLQKRLRNDAAHLFAFKHFSDLGLAYTGGICRDDYGAAVIQYITTSLFTISLIFVHELGHNLGMSHDRKYCSCEKVECIMAEVLSGYDKFSNCSYQDYFNNRNAKCLLDLPNPSKIYTFKFCGNKVVDGREQCDCGSEAQCRSDPCCQSNCMLRPGATCAFGLCCDKCQYQVAGTVCRKKTSSCDLPEYCNGTSERCPEDVHVLDGFPCGNGAYCYNGNCNTHDKQCKTIFGNTAIAASEVCFREMNIKGDRFGNCGLKYKKYKKCKVENVLCGRIQCENVKSLPSMEEHSTVIQTSIDNKLCWGIDSHLEIDIMDIGAVKDSSPCGSGMICIHRECVSLAGLMNDCNVTKCHNRGVCNSCKHCHCDYGWKPPDCQYEGSGGSIDRDLQVDHPFIKDDCFYHGFIQRKSSSRVTLSTCSGGLRGLLQIENKTYEIEPVQESSTFQHTIQNAPSRQPAPQGFRYASYDVIIPRKLSPKYGQEEPQHVSYLLHIEGNPHVIFLRQRRNFIPKVFPVFTYDTTGDLQVDHPFIKDDCFYHGFIQRKSSSRVTLSTCSGGLRGLLQIENKTYEIEPVQESSTFQHVVFRLELIVCCALRLFVPLDCAVLTANIVNVELFAERRLAVAIFQNIAMGLRSTDHSTIIHTSTGVNQCWGTDYHTGMNINDIGAVRDGTPCGNNMMCIEGSCVNVSILKYNCNVTMCHNRGVCNTLRHCHCDVGWAPPDCRNSGYGGSIDSGPPPENMNIHFPWLLMTFLMTFLTDTASHKPPWGFIYASYEITIPKSLTFKFGQQKSKNMTYLFQIEGRNLVMHLRQKRGLIPKHLPIFTYNKDGDLQLDYPFFRDDCYYDGVVEDEPFSLAIISTCSGGLRGLLQFKNKIYEIEPLPESATFQHVVFQLEEKVGVIPMMCGLTQEEQRHQEAMIQNPKKKPDKSISKANWWSHERYAEIAIVIDHERFLKFGKNETLTAINILDIFYIANVLYEPLSVHLSIAGLEIWSERNLISIHDDIFKTLEEFNNWRRDSLLSHLPNDAGHLFIFKNFGHAIGLAYLGKICDDNSGSAVESYITSSLYRISNTFIHELGHNLGMQHDSKYCACDRAKCIMAPTQVITDKFSNCSYIDYFSQRNLNCLLIPPDPNKIFKFKFCGNKVVDNGEQCDCGTKAECKLDPCCHSNCKLHLGATCAFGQCCTKCQYEVAGTVCRNKKSSCDLPEYCNGVSERCPEDVYVQDGAPCNDGAYCYNGSCNTHDRQCKAIFGSKATVASEVCFREMNTQGNRFGNCGLIHGIYSKCIPKNILCGRIQCENVESLPSLENHNTIVQTSKGNKQCWGTDYHSGMKIIDIGAVRDGTPCGNGMMCINRECVNVSLLKYDCDVTKCHNHGICNNFKHCHCEQGWAPPDCQEEGNGGSIDSGPPPLYGRERLHLKMKIFLAIVFPLCALVLSGAYFRNQIVHRIGESEGRFSQPD</sequence>
<proteinExistence type="inferred from homology"/>
<evidence type="ECO:0000256" key="20">
    <source>
        <dbReference type="PROSITE-ProRule" id="PRU00068"/>
    </source>
</evidence>
<dbReference type="OrthoDB" id="5951731at2759"/>
<dbReference type="PANTHER" id="PTHR11905:SF251">
    <property type="entry name" value="MEDIATOR COMPLEX SUBUNIT 6"/>
    <property type="match status" value="1"/>
</dbReference>
<keyword evidence="13 23" id="KW-1133">Transmembrane helix</keyword>
<feature type="domain" description="Peptidase M12B" evidence="27">
    <location>
        <begin position="1332"/>
        <end position="1521"/>
    </location>
</feature>
<feature type="domain" description="Disintegrin" evidence="26">
    <location>
        <begin position="849"/>
        <end position="935"/>
    </location>
</feature>
<feature type="disulfide bond" evidence="20">
    <location>
        <begin position="461"/>
        <end position="481"/>
    </location>
</feature>
<keyword evidence="6" id="KW-0964">Secreted</keyword>
<comment type="similarity">
    <text evidence="4">Belongs to the venom metalloproteinase (M12B) family. P-III subfamily. P-IIIa sub-subfamily.</text>
</comment>
<dbReference type="InterPro" id="IPR034027">
    <property type="entry name" value="Reprolysin_adamalysin"/>
</dbReference>
<feature type="binding site" evidence="22">
    <location>
        <position position="341"/>
    </location>
    <ligand>
        <name>Zn(2+)</name>
        <dbReference type="ChEBI" id="CHEBI:29105"/>
        <note>catalytic</note>
    </ligand>
</feature>
<dbReference type="InterPro" id="IPR006586">
    <property type="entry name" value="ADAM_Cys-rich"/>
</dbReference>
<evidence type="ECO:0000256" key="24">
    <source>
        <dbReference type="SAM" id="SignalP"/>
    </source>
</evidence>
<evidence type="ECO:0000256" key="1">
    <source>
        <dbReference type="ARBA" id="ARBA00001947"/>
    </source>
</evidence>
<dbReference type="Gene3D" id="4.10.70.10">
    <property type="entry name" value="Disintegrin domain"/>
    <property type="match status" value="4"/>
</dbReference>
<feature type="domain" description="Peptidase M12B" evidence="27">
    <location>
        <begin position="202"/>
        <end position="395"/>
    </location>
</feature>
<dbReference type="PROSITE" id="PS50215">
    <property type="entry name" value="ADAM_MEPRO"/>
    <property type="match status" value="4"/>
</dbReference>
<dbReference type="InterPro" id="IPR001590">
    <property type="entry name" value="Peptidase_M12B"/>
</dbReference>
<feature type="binding site" evidence="22">
    <location>
        <position position="1476"/>
    </location>
    <ligand>
        <name>Zn(2+)</name>
        <dbReference type="ChEBI" id="CHEBI:29105"/>
        <note>catalytic</note>
    </ligand>
</feature>
<keyword evidence="15 23" id="KW-0472">Membrane</keyword>
<dbReference type="GO" id="GO:0007229">
    <property type="term" value="P:integrin-mediated signaling pathway"/>
    <property type="evidence" value="ECO:0007669"/>
    <property type="project" value="UniProtKB-KW"/>
</dbReference>
<dbReference type="PROSITE" id="PS50214">
    <property type="entry name" value="DISINTEGRIN_2"/>
    <property type="match status" value="4"/>
</dbReference>
<dbReference type="PANTHER" id="PTHR11905">
    <property type="entry name" value="ADAM A DISINTEGRIN AND METALLOPROTEASE DOMAIN"/>
    <property type="match status" value="1"/>
</dbReference>
<feature type="disulfide bond" evidence="21">
    <location>
        <begin position="2794"/>
        <end position="2803"/>
    </location>
</feature>
<keyword evidence="17 21" id="KW-1015">Disulfide bond</keyword>
<keyword evidence="9 23" id="KW-0812">Transmembrane</keyword>
<feature type="domain" description="EGF-like" evidence="25">
    <location>
        <begin position="2100"/>
        <end position="2133"/>
    </location>
</feature>
<dbReference type="SUPFAM" id="SSF55486">
    <property type="entry name" value="Metalloproteases ('zincins'), catalytic domain"/>
    <property type="match status" value="4"/>
</dbReference>
<keyword evidence="7" id="KW-0800">Toxin</keyword>
<dbReference type="FunFam" id="4.10.70.10:FF:000001">
    <property type="entry name" value="Disintegrin and metalloproteinase domain-containing protein 22"/>
    <property type="match status" value="4"/>
</dbReference>
<evidence type="ECO:0000256" key="17">
    <source>
        <dbReference type="ARBA" id="ARBA00023157"/>
    </source>
</evidence>
<feature type="active site" evidence="22">
    <location>
        <position position="787"/>
    </location>
</feature>
<dbReference type="InterPro" id="IPR000742">
    <property type="entry name" value="EGF"/>
</dbReference>
<keyword evidence="14" id="KW-0482">Metalloprotease</keyword>
<evidence type="ECO:0000256" key="15">
    <source>
        <dbReference type="ARBA" id="ARBA00023136"/>
    </source>
</evidence>
<dbReference type="FunFam" id="3.40.390.10:FF:000002">
    <property type="entry name" value="Disintegrin and metalloproteinase domain-containing protein 22"/>
    <property type="match status" value="4"/>
</dbReference>
<evidence type="ECO:0000256" key="12">
    <source>
        <dbReference type="ARBA" id="ARBA00022833"/>
    </source>
</evidence>
<evidence type="ECO:0000259" key="27">
    <source>
        <dbReference type="PROSITE" id="PS50215"/>
    </source>
</evidence>
<dbReference type="Pfam" id="PF00200">
    <property type="entry name" value="Disintegrin"/>
    <property type="match status" value="4"/>
</dbReference>
<dbReference type="SMART" id="SM00608">
    <property type="entry name" value="ACR"/>
    <property type="match status" value="5"/>
</dbReference>
<feature type="active site" evidence="22">
    <location>
        <position position="2485"/>
    </location>
</feature>
<dbReference type="Pfam" id="PF01562">
    <property type="entry name" value="Pep_M12B_propep"/>
    <property type="match status" value="4"/>
</dbReference>
<evidence type="ECO:0000256" key="4">
    <source>
        <dbReference type="ARBA" id="ARBA00005401"/>
    </source>
</evidence>
<keyword evidence="8" id="KW-0645">Protease</keyword>
<feature type="disulfide bond" evidence="22">
    <location>
        <begin position="354"/>
        <end position="359"/>
    </location>
</feature>
<dbReference type="Proteomes" id="UP000018936">
    <property type="component" value="Unassembled WGS sequence"/>
</dbReference>
<dbReference type="EMBL" id="AZIM01000159">
    <property type="protein sequence ID" value="ETE72945.1"/>
    <property type="molecule type" value="Genomic_DNA"/>
</dbReference>
<feature type="binding site" evidence="22">
    <location>
        <position position="1470"/>
    </location>
    <ligand>
        <name>Zn(2+)</name>
        <dbReference type="ChEBI" id="CHEBI:29105"/>
        <note>catalytic</note>
    </ligand>
</feature>
<keyword evidence="18" id="KW-0325">Glycoprotein</keyword>
<evidence type="ECO:0000256" key="18">
    <source>
        <dbReference type="ARBA" id="ARBA00023180"/>
    </source>
</evidence>
<dbReference type="Pfam" id="PF08516">
    <property type="entry name" value="ADAM_CR"/>
    <property type="match status" value="4"/>
</dbReference>
<dbReference type="PROSITE" id="PS01186">
    <property type="entry name" value="EGF_2"/>
    <property type="match status" value="4"/>
</dbReference>
<evidence type="ECO:0000256" key="19">
    <source>
        <dbReference type="ARBA" id="ARBA00023240"/>
    </source>
</evidence>
<evidence type="ECO:0000259" key="25">
    <source>
        <dbReference type="PROSITE" id="PS50026"/>
    </source>
</evidence>
<dbReference type="GO" id="GO:0005576">
    <property type="term" value="C:extracellular region"/>
    <property type="evidence" value="ECO:0007669"/>
    <property type="project" value="UniProtKB-SubCell"/>
</dbReference>
<dbReference type="PRINTS" id="PR00289">
    <property type="entry name" value="DISINTEGRIN"/>
</dbReference>
<feature type="domain" description="Peptidase M12B" evidence="27">
    <location>
        <begin position="651"/>
        <end position="828"/>
    </location>
</feature>